<dbReference type="EMBL" id="LN879502">
    <property type="protein sequence ID" value="CUI18045.1"/>
    <property type="molecule type" value="Genomic_DNA"/>
</dbReference>
<dbReference type="Proteomes" id="UP000069902">
    <property type="component" value="Chromosome cPNK"/>
</dbReference>
<organism evidence="1 2">
    <name type="scientific">Candidatus Protochlamydia naegleriophila</name>
    <dbReference type="NCBI Taxonomy" id="389348"/>
    <lineage>
        <taxon>Bacteria</taxon>
        <taxon>Pseudomonadati</taxon>
        <taxon>Chlamydiota</taxon>
        <taxon>Chlamydiia</taxon>
        <taxon>Parachlamydiales</taxon>
        <taxon>Parachlamydiaceae</taxon>
        <taxon>Candidatus Protochlamydia</taxon>
    </lineage>
</organism>
<reference evidence="2" key="1">
    <citation type="submission" date="2015-09" db="EMBL/GenBank/DDBJ databases">
        <authorList>
            <person name="Bertelli C."/>
        </authorList>
    </citation>
    <scope>NUCLEOTIDE SEQUENCE [LARGE SCALE GENOMIC DNA]</scope>
    <source>
        <strain evidence="2">KNic</strain>
    </source>
</reference>
<dbReference type="KEGG" id="pnl:PNK_2451"/>
<dbReference type="AlphaFoldDB" id="A0A0U5JG18"/>
<dbReference type="InterPro" id="IPR007344">
    <property type="entry name" value="GrpB/CoaE"/>
</dbReference>
<dbReference type="STRING" id="389348.PNK_2451"/>
<evidence type="ECO:0008006" key="3">
    <source>
        <dbReference type="Google" id="ProtNLM"/>
    </source>
</evidence>
<dbReference type="Pfam" id="PF04229">
    <property type="entry name" value="GrpB"/>
    <property type="match status" value="1"/>
</dbReference>
<dbReference type="SUPFAM" id="SSF81301">
    <property type="entry name" value="Nucleotidyltransferase"/>
    <property type="match status" value="1"/>
</dbReference>
<keyword evidence="2" id="KW-1185">Reference proteome</keyword>
<dbReference type="InterPro" id="IPR043519">
    <property type="entry name" value="NT_sf"/>
</dbReference>
<proteinExistence type="predicted"/>
<dbReference type="Gene3D" id="3.30.460.10">
    <property type="entry name" value="Beta Polymerase, domain 2"/>
    <property type="match status" value="1"/>
</dbReference>
<evidence type="ECO:0000313" key="1">
    <source>
        <dbReference type="EMBL" id="CUI18045.1"/>
    </source>
</evidence>
<accession>A0A0U5JG18</accession>
<dbReference type="InParanoid" id="A0A0U5JG18"/>
<name>A0A0U5JG18_9BACT</name>
<evidence type="ECO:0000313" key="2">
    <source>
        <dbReference type="Proteomes" id="UP000069902"/>
    </source>
</evidence>
<dbReference type="PATRIC" id="fig|389348.3.peg.2746"/>
<dbReference type="PANTHER" id="PTHR34822">
    <property type="entry name" value="GRPB DOMAIN PROTEIN (AFU_ORTHOLOGUE AFUA_1G01530)"/>
    <property type="match status" value="1"/>
</dbReference>
<protein>
    <recommendedName>
        <fullName evidence="3">GrpB family protein</fullName>
    </recommendedName>
</protein>
<sequence>MPYLKNALAIEHVGSTAIPGLGGKGIIDIAVAVKQTDMEAAIPLLQSLGYEFRPTFSTPTRAYFVIFLPDPEETKRRYHLHLTYPESPDWHNLIAFRDHLLNNPQAVQDYAALKQQAALEANHDGEKYRKIKEPMFKAIIRKQENDCR</sequence>
<gene>
    <name evidence="1" type="ORF">PNK_2451</name>
</gene>
<dbReference type="PANTHER" id="PTHR34822:SF1">
    <property type="entry name" value="GRPB FAMILY PROTEIN"/>
    <property type="match status" value="1"/>
</dbReference>